<dbReference type="AlphaFoldDB" id="S8A173"/>
<name>S8A173_PENO1</name>
<proteinExistence type="predicted"/>
<evidence type="ECO:0000313" key="3">
    <source>
        <dbReference type="Proteomes" id="UP000019376"/>
    </source>
</evidence>
<accession>S8A173</accession>
<dbReference type="OrthoDB" id="4334035at2759"/>
<dbReference type="HOGENOM" id="CLU_1090329_0_0_1"/>
<dbReference type="EMBL" id="KB644415">
    <property type="protein sequence ID" value="EPS34866.1"/>
    <property type="molecule type" value="Genomic_DNA"/>
</dbReference>
<protein>
    <submittedName>
        <fullName evidence="2">Uncharacterized protein</fullName>
    </submittedName>
</protein>
<evidence type="ECO:0000313" key="2">
    <source>
        <dbReference type="EMBL" id="EPS34866.1"/>
    </source>
</evidence>
<organism evidence="2 3">
    <name type="scientific">Penicillium oxalicum (strain 114-2 / CGMCC 5302)</name>
    <name type="common">Penicillium decumbens</name>
    <dbReference type="NCBI Taxonomy" id="933388"/>
    <lineage>
        <taxon>Eukaryota</taxon>
        <taxon>Fungi</taxon>
        <taxon>Dikarya</taxon>
        <taxon>Ascomycota</taxon>
        <taxon>Pezizomycotina</taxon>
        <taxon>Eurotiomycetes</taxon>
        <taxon>Eurotiomycetidae</taxon>
        <taxon>Eurotiales</taxon>
        <taxon>Aspergillaceae</taxon>
        <taxon>Penicillium</taxon>
    </lineage>
</organism>
<feature type="region of interest" description="Disordered" evidence="1">
    <location>
        <begin position="15"/>
        <end position="41"/>
    </location>
</feature>
<sequence>MGFIASMTRYVRGNTFPRKGSTTQSHRSFDDDSNELIPTSSRTTSLFPTESITSTSTMVPSSSNESSISAELATPKWDLNIRTLFDEVDTLDPATSCAIKALSLPDHPVLKMETIKTPSETLTKKLDHTVDTESKADTASHKGSKFGKSSRFRMSWDKTWYREPQTSEVKTRTRIRRSMTGFLKRRHVRSPSQPDPSFNPAEESPSPRWIDAASFMERDVADETDEFNWLKDNGLRRSDNESAKLWAGELIGRLR</sequence>
<evidence type="ECO:0000256" key="1">
    <source>
        <dbReference type="SAM" id="MobiDB-lite"/>
    </source>
</evidence>
<gene>
    <name evidence="2" type="ORF">PDE_09830</name>
</gene>
<dbReference type="PhylomeDB" id="S8A173"/>
<feature type="region of interest" description="Disordered" evidence="1">
    <location>
        <begin position="185"/>
        <end position="207"/>
    </location>
</feature>
<dbReference type="Proteomes" id="UP000019376">
    <property type="component" value="Unassembled WGS sequence"/>
</dbReference>
<keyword evidence="3" id="KW-1185">Reference proteome</keyword>
<reference evidence="2 3" key="1">
    <citation type="journal article" date="2013" name="PLoS ONE">
        <title>Genomic and secretomic analyses reveal unique features of the lignocellulolytic enzyme system of Penicillium decumbens.</title>
        <authorList>
            <person name="Liu G."/>
            <person name="Zhang L."/>
            <person name="Wei X."/>
            <person name="Zou G."/>
            <person name="Qin Y."/>
            <person name="Ma L."/>
            <person name="Li J."/>
            <person name="Zheng H."/>
            <person name="Wang S."/>
            <person name="Wang C."/>
            <person name="Xun L."/>
            <person name="Zhao G.-P."/>
            <person name="Zhou Z."/>
            <person name="Qu Y."/>
        </authorList>
    </citation>
    <scope>NUCLEOTIDE SEQUENCE [LARGE SCALE GENOMIC DNA]</scope>
    <source>
        <strain evidence="3">114-2 / CGMCC 5302</strain>
    </source>
</reference>